<evidence type="ECO:0000313" key="2">
    <source>
        <dbReference type="EMBL" id="RDX48316.1"/>
    </source>
</evidence>
<feature type="compositionally biased region" description="Acidic residues" evidence="1">
    <location>
        <begin position="248"/>
        <end position="257"/>
    </location>
</feature>
<dbReference type="Pfam" id="PF18758">
    <property type="entry name" value="KDZ"/>
    <property type="match status" value="1"/>
</dbReference>
<accession>A0A371D6Z8</accession>
<sequence>MQRFDENWQVIIPTLVEAYMQWRYGTPAAEDPEVLPSADVIEIDVLDLYGTSRKVSINRCAERSLIEDLALTGYLGTAPLHPSFAISFKTLEMFRCMRLFKASWSVEAFTRLLCYQYYVPYRRFFRTAISDAFDIYLTIRREVKKQVMGALGRDAPGWRVKNGCPACSCQVEGEEPPKHERILVMDGNNSLKRVATSGGRQAGDTRVYEDGDYFLSRDFVDSFAGEVKSRQSPHKPELLDPVDASERDAEDEPEEGATTEGDPTDGTANTAAPSACASNWKAAAADDKKRMWAIYDETGIFASACRHGLILWIADMVRSGELAKYGLATVAKTMQEVGGKNMWGYDIGCEFLITVNNSSLGPAFTESDSQFCVNAFHGYSHSYNCQVQFHPNRIPGMGLEDLETMERIFSRSNQLASVTRYASPYRRRALIAAYFEHWDHEKYSNLGHMLFSNYKQALGIIEEKTPILHEALQVLSLSEDDLRRFEQEERTYFTTLRDESSEDLRDILYVEALQELWAASEELKDTSARYYDHVARAGDAADAAADASTPRALTFLTPRNGPTTYEADLSATRKLETRRRYLRERVDQLSADVIAIEVRLGIDQRWTPMDARYKDAVKYIAERTYQRALGKLQRLVVQRLFELHKLNIAQTGYKARTYIAKNLQRRCKAIRTAVTAYNNAARALDPPRPTLDWSKASQYSFVEEFTLLEDTRNDLREKQWAQPAVRETIRTWQRLERAHEEITNVNRELRRVHTAIRDEELLFTAVLQDLKAKGTPLYGAVNEYCLHRRGANARNMVYLQATYALPGFSGDPTPGTRVGGTLPALVPPSRLQDLLGEETDVVRAEMAEEAALDDDDEVSEEVSALIEYVAGLAL</sequence>
<name>A0A371D6Z8_9APHY</name>
<proteinExistence type="predicted"/>
<dbReference type="AlphaFoldDB" id="A0A371D6Z8"/>
<protein>
    <recommendedName>
        <fullName evidence="4">CxC2-like cysteine cluster KDZ transposase-associated domain-containing protein</fullName>
    </recommendedName>
</protein>
<dbReference type="PANTHER" id="PTHR33096">
    <property type="entry name" value="CXC2 DOMAIN-CONTAINING PROTEIN"/>
    <property type="match status" value="1"/>
</dbReference>
<evidence type="ECO:0000313" key="3">
    <source>
        <dbReference type="Proteomes" id="UP000256964"/>
    </source>
</evidence>
<reference evidence="2 3" key="1">
    <citation type="journal article" date="2018" name="Biotechnol. Biofuels">
        <title>Integrative visual omics of the white-rot fungus Polyporus brumalis exposes the biotechnological potential of its oxidative enzymes for delignifying raw plant biomass.</title>
        <authorList>
            <person name="Miyauchi S."/>
            <person name="Rancon A."/>
            <person name="Drula E."/>
            <person name="Hage H."/>
            <person name="Chaduli D."/>
            <person name="Favel A."/>
            <person name="Grisel S."/>
            <person name="Henrissat B."/>
            <person name="Herpoel-Gimbert I."/>
            <person name="Ruiz-Duenas F.J."/>
            <person name="Chevret D."/>
            <person name="Hainaut M."/>
            <person name="Lin J."/>
            <person name="Wang M."/>
            <person name="Pangilinan J."/>
            <person name="Lipzen A."/>
            <person name="Lesage-Meessen L."/>
            <person name="Navarro D."/>
            <person name="Riley R."/>
            <person name="Grigoriev I.V."/>
            <person name="Zhou S."/>
            <person name="Raouche S."/>
            <person name="Rosso M.N."/>
        </authorList>
    </citation>
    <scope>NUCLEOTIDE SEQUENCE [LARGE SCALE GENOMIC DNA]</scope>
    <source>
        <strain evidence="2 3">BRFM 1820</strain>
    </source>
</reference>
<dbReference type="OrthoDB" id="2689725at2759"/>
<dbReference type="Proteomes" id="UP000256964">
    <property type="component" value="Unassembled WGS sequence"/>
</dbReference>
<evidence type="ECO:0000256" key="1">
    <source>
        <dbReference type="SAM" id="MobiDB-lite"/>
    </source>
</evidence>
<dbReference type="EMBL" id="KZ857412">
    <property type="protein sequence ID" value="RDX48316.1"/>
    <property type="molecule type" value="Genomic_DNA"/>
</dbReference>
<dbReference type="PANTHER" id="PTHR33096:SF1">
    <property type="entry name" value="CXC1-LIKE CYSTEINE CLUSTER ASSOCIATED WITH KDZ TRANSPOSASES DOMAIN-CONTAINING PROTEIN"/>
    <property type="match status" value="1"/>
</dbReference>
<gene>
    <name evidence="2" type="ORF">OH76DRAFT_1456309</name>
</gene>
<organism evidence="2 3">
    <name type="scientific">Lentinus brumalis</name>
    <dbReference type="NCBI Taxonomy" id="2498619"/>
    <lineage>
        <taxon>Eukaryota</taxon>
        <taxon>Fungi</taxon>
        <taxon>Dikarya</taxon>
        <taxon>Basidiomycota</taxon>
        <taxon>Agaricomycotina</taxon>
        <taxon>Agaricomycetes</taxon>
        <taxon>Polyporales</taxon>
        <taxon>Polyporaceae</taxon>
        <taxon>Lentinus</taxon>
    </lineage>
</organism>
<dbReference type="InterPro" id="IPR040521">
    <property type="entry name" value="KDZ"/>
</dbReference>
<evidence type="ECO:0008006" key="4">
    <source>
        <dbReference type="Google" id="ProtNLM"/>
    </source>
</evidence>
<feature type="region of interest" description="Disordered" evidence="1">
    <location>
        <begin position="226"/>
        <end position="274"/>
    </location>
</feature>
<keyword evidence="3" id="KW-1185">Reference proteome</keyword>
<dbReference type="STRING" id="139420.A0A371D6Z8"/>